<comment type="caution">
    <text evidence="2">The sequence shown here is derived from an EMBL/GenBank/DDBJ whole genome shotgun (WGS) entry which is preliminary data.</text>
</comment>
<evidence type="ECO:0000313" key="3">
    <source>
        <dbReference type="Proteomes" id="UP001519460"/>
    </source>
</evidence>
<evidence type="ECO:0000313" key="2">
    <source>
        <dbReference type="EMBL" id="KAK7505563.1"/>
    </source>
</evidence>
<accession>A0ABD0M2P2</accession>
<feature type="compositionally biased region" description="Basic and acidic residues" evidence="1">
    <location>
        <begin position="73"/>
        <end position="83"/>
    </location>
</feature>
<dbReference type="AlphaFoldDB" id="A0ABD0M2P2"/>
<reference evidence="2 3" key="1">
    <citation type="journal article" date="2023" name="Sci. Data">
        <title>Genome assembly of the Korean intertidal mud-creeper Batillaria attramentaria.</title>
        <authorList>
            <person name="Patra A.K."/>
            <person name="Ho P.T."/>
            <person name="Jun S."/>
            <person name="Lee S.J."/>
            <person name="Kim Y."/>
            <person name="Won Y.J."/>
        </authorList>
    </citation>
    <scope>NUCLEOTIDE SEQUENCE [LARGE SCALE GENOMIC DNA]</scope>
    <source>
        <strain evidence="2">Wonlab-2016</strain>
    </source>
</reference>
<sequence length="120" mass="13404">MAVLGATARQSRLRSRCDLSSSHTTRSISTAPKRTQFHHYRRNAVSTTGGELTFTGLASVSFRTPPQPVHRSVHTDRSLRSGEVKQPPTVRVVDFLIGRFKYNHVNKQCKTPSVPVVDFT</sequence>
<dbReference type="EMBL" id="JACVVK020000010">
    <property type="protein sequence ID" value="KAK7505563.1"/>
    <property type="molecule type" value="Genomic_DNA"/>
</dbReference>
<name>A0ABD0M2P2_9CAEN</name>
<dbReference type="Proteomes" id="UP001519460">
    <property type="component" value="Unassembled WGS sequence"/>
</dbReference>
<evidence type="ECO:0000256" key="1">
    <source>
        <dbReference type="SAM" id="MobiDB-lite"/>
    </source>
</evidence>
<gene>
    <name evidence="2" type="ORF">BaRGS_00003308</name>
</gene>
<proteinExistence type="predicted"/>
<feature type="region of interest" description="Disordered" evidence="1">
    <location>
        <begin position="63"/>
        <end position="84"/>
    </location>
</feature>
<organism evidence="2 3">
    <name type="scientific">Batillaria attramentaria</name>
    <dbReference type="NCBI Taxonomy" id="370345"/>
    <lineage>
        <taxon>Eukaryota</taxon>
        <taxon>Metazoa</taxon>
        <taxon>Spiralia</taxon>
        <taxon>Lophotrochozoa</taxon>
        <taxon>Mollusca</taxon>
        <taxon>Gastropoda</taxon>
        <taxon>Caenogastropoda</taxon>
        <taxon>Sorbeoconcha</taxon>
        <taxon>Cerithioidea</taxon>
        <taxon>Batillariidae</taxon>
        <taxon>Batillaria</taxon>
    </lineage>
</organism>
<keyword evidence="3" id="KW-1185">Reference proteome</keyword>
<feature type="compositionally biased region" description="Polar residues" evidence="1">
    <location>
        <begin position="23"/>
        <end position="33"/>
    </location>
</feature>
<feature type="region of interest" description="Disordered" evidence="1">
    <location>
        <begin position="15"/>
        <end position="34"/>
    </location>
</feature>
<protein>
    <submittedName>
        <fullName evidence="2">Uncharacterized protein</fullName>
    </submittedName>
</protein>